<dbReference type="PANTHER" id="PTHR19300:SF38">
    <property type="entry name" value="BETA-1,4-GALACTOSYLTRANSFERASE"/>
    <property type="match status" value="1"/>
</dbReference>
<dbReference type="GO" id="GO:0008489">
    <property type="term" value="F:UDP-galactose:glucosylceramide beta-1,4-galactosyltransferase activity"/>
    <property type="evidence" value="ECO:0007669"/>
    <property type="project" value="TreeGrafter"/>
</dbReference>
<dbReference type="InterPro" id="IPR027791">
    <property type="entry name" value="Galactosyl_T_C"/>
</dbReference>
<dbReference type="AlphaFoldDB" id="A0A8S3YVG7"/>
<keyword evidence="7" id="KW-0735">Signal-anchor</keyword>
<protein>
    <recommendedName>
        <fullName evidence="15">Beta-1,4-N-acetylgalactosaminyltransferase bre-4</fullName>
    </recommendedName>
</protein>
<dbReference type="EMBL" id="CAJHNH020000966">
    <property type="protein sequence ID" value="CAG5120789.1"/>
    <property type="molecule type" value="Genomic_DNA"/>
</dbReference>
<keyword evidence="9" id="KW-0472">Membrane</keyword>
<name>A0A8S3YVG7_9EUPU</name>
<accession>A0A8S3YVG7</accession>
<dbReference type="InterPro" id="IPR027995">
    <property type="entry name" value="Galactosyl_T_N"/>
</dbReference>
<gene>
    <name evidence="13" type="ORF">CUNI_LOCUS6347</name>
</gene>
<evidence type="ECO:0000313" key="13">
    <source>
        <dbReference type="EMBL" id="CAG5120789.1"/>
    </source>
</evidence>
<feature type="domain" description="Galactosyltransferase N-terminal" evidence="12">
    <location>
        <begin position="10"/>
        <end position="127"/>
    </location>
</feature>
<dbReference type="Pfam" id="PF13733">
    <property type="entry name" value="Glyco_transf_7N"/>
    <property type="match status" value="1"/>
</dbReference>
<evidence type="ECO:0000259" key="11">
    <source>
        <dbReference type="Pfam" id="PF02709"/>
    </source>
</evidence>
<keyword evidence="8" id="KW-1133">Transmembrane helix</keyword>
<evidence type="ECO:0000259" key="12">
    <source>
        <dbReference type="Pfam" id="PF13733"/>
    </source>
</evidence>
<keyword evidence="10" id="KW-0325">Glycoprotein</keyword>
<proteinExistence type="inferred from homology"/>
<keyword evidence="4" id="KW-0328">Glycosyltransferase</keyword>
<dbReference type="Proteomes" id="UP000678393">
    <property type="component" value="Unassembled WGS sequence"/>
</dbReference>
<dbReference type="Gene3D" id="3.90.550.10">
    <property type="entry name" value="Spore Coat Polysaccharide Biosynthesis Protein SpsA, Chain A"/>
    <property type="match status" value="1"/>
</dbReference>
<evidence type="ECO:0000256" key="8">
    <source>
        <dbReference type="ARBA" id="ARBA00022989"/>
    </source>
</evidence>
<comment type="similarity">
    <text evidence="3">Belongs to the glycosyltransferase 7 family.</text>
</comment>
<dbReference type="InterPro" id="IPR029044">
    <property type="entry name" value="Nucleotide-diphossugar_trans"/>
</dbReference>
<feature type="non-terminal residue" evidence="13">
    <location>
        <position position="1"/>
    </location>
</feature>
<dbReference type="Pfam" id="PF02709">
    <property type="entry name" value="Glyco_transf_7C"/>
    <property type="match status" value="1"/>
</dbReference>
<reference evidence="13" key="1">
    <citation type="submission" date="2021-04" db="EMBL/GenBank/DDBJ databases">
        <authorList>
            <consortium name="Molecular Ecology Group"/>
        </authorList>
    </citation>
    <scope>NUCLEOTIDE SEQUENCE</scope>
</reference>
<dbReference type="OrthoDB" id="10016069at2759"/>
<evidence type="ECO:0000256" key="2">
    <source>
        <dbReference type="ARBA" id="ARBA00004922"/>
    </source>
</evidence>
<dbReference type="GO" id="GO:0005975">
    <property type="term" value="P:carbohydrate metabolic process"/>
    <property type="evidence" value="ECO:0007669"/>
    <property type="project" value="InterPro"/>
</dbReference>
<organism evidence="13 14">
    <name type="scientific">Candidula unifasciata</name>
    <dbReference type="NCBI Taxonomy" id="100452"/>
    <lineage>
        <taxon>Eukaryota</taxon>
        <taxon>Metazoa</taxon>
        <taxon>Spiralia</taxon>
        <taxon>Lophotrochozoa</taxon>
        <taxon>Mollusca</taxon>
        <taxon>Gastropoda</taxon>
        <taxon>Heterobranchia</taxon>
        <taxon>Euthyneura</taxon>
        <taxon>Panpulmonata</taxon>
        <taxon>Eupulmonata</taxon>
        <taxon>Stylommatophora</taxon>
        <taxon>Helicina</taxon>
        <taxon>Helicoidea</taxon>
        <taxon>Geomitridae</taxon>
        <taxon>Candidula</taxon>
    </lineage>
</organism>
<evidence type="ECO:0000256" key="6">
    <source>
        <dbReference type="ARBA" id="ARBA00022692"/>
    </source>
</evidence>
<sequence length="269" mass="31431">SLLGRLAGLKRSIALKELTKTHPHVEKGGKVRPKHCKASEKVAIIIPFRNRHSHLYILLNNLIPLLQRQLIDARIFVVEQAMPTLFNRASLFNVGFLESQKFDKYNCFIFHDVDLIPIDDRNLYRCDEQPVHFSASMDKYGYELPYKKYFGGVVGFTRNQYLKINGNSNLYFGWGGEDDDLFERIDNKNYEIARPYKDIGRYDMVRHTHDSGNWDNCDRRVLLKSARDRQDVEGLNTVKYKSKYVKVMSHMTWINVEINLKEVLDTAPK</sequence>
<dbReference type="GO" id="GO:0016020">
    <property type="term" value="C:membrane"/>
    <property type="evidence" value="ECO:0007669"/>
    <property type="project" value="UniProtKB-SubCell"/>
</dbReference>
<dbReference type="PRINTS" id="PR02050">
    <property type="entry name" value="B14GALTRFASE"/>
</dbReference>
<evidence type="ECO:0000256" key="5">
    <source>
        <dbReference type="ARBA" id="ARBA00022679"/>
    </source>
</evidence>
<dbReference type="InterPro" id="IPR003859">
    <property type="entry name" value="Galactosyl_T"/>
</dbReference>
<evidence type="ECO:0000256" key="9">
    <source>
        <dbReference type="ARBA" id="ARBA00023136"/>
    </source>
</evidence>
<dbReference type="PANTHER" id="PTHR19300">
    <property type="entry name" value="BETA-1,4-GALACTOSYLTRANSFERASE"/>
    <property type="match status" value="1"/>
</dbReference>
<comment type="caution">
    <text evidence="13">The sequence shown here is derived from an EMBL/GenBank/DDBJ whole genome shotgun (WGS) entry which is preliminary data.</text>
</comment>
<evidence type="ECO:0000256" key="4">
    <source>
        <dbReference type="ARBA" id="ARBA00022676"/>
    </source>
</evidence>
<evidence type="ECO:0000256" key="7">
    <source>
        <dbReference type="ARBA" id="ARBA00022968"/>
    </source>
</evidence>
<keyword evidence="5" id="KW-0808">Transferase</keyword>
<dbReference type="GO" id="GO:0005794">
    <property type="term" value="C:Golgi apparatus"/>
    <property type="evidence" value="ECO:0007669"/>
    <property type="project" value="TreeGrafter"/>
</dbReference>
<evidence type="ECO:0000256" key="3">
    <source>
        <dbReference type="ARBA" id="ARBA00005735"/>
    </source>
</evidence>
<evidence type="ECO:0000256" key="10">
    <source>
        <dbReference type="ARBA" id="ARBA00023180"/>
    </source>
</evidence>
<evidence type="ECO:0000256" key="1">
    <source>
        <dbReference type="ARBA" id="ARBA00004606"/>
    </source>
</evidence>
<comment type="subcellular location">
    <subcellularLocation>
        <location evidence="1">Membrane</location>
        <topology evidence="1">Single-pass type II membrane protein</topology>
    </subcellularLocation>
</comment>
<evidence type="ECO:0008006" key="15">
    <source>
        <dbReference type="Google" id="ProtNLM"/>
    </source>
</evidence>
<evidence type="ECO:0000313" key="14">
    <source>
        <dbReference type="Proteomes" id="UP000678393"/>
    </source>
</evidence>
<keyword evidence="6" id="KW-0812">Transmembrane</keyword>
<keyword evidence="14" id="KW-1185">Reference proteome</keyword>
<dbReference type="SUPFAM" id="SSF53448">
    <property type="entry name" value="Nucleotide-diphospho-sugar transferases"/>
    <property type="match status" value="1"/>
</dbReference>
<feature type="non-terminal residue" evidence="13">
    <location>
        <position position="269"/>
    </location>
</feature>
<comment type="pathway">
    <text evidence="2">Protein modification; protein glycosylation.</text>
</comment>
<dbReference type="CDD" id="cd00899">
    <property type="entry name" value="b4GalT"/>
    <property type="match status" value="1"/>
</dbReference>
<feature type="domain" description="Galactosyltransferase C-terminal" evidence="11">
    <location>
        <begin position="132"/>
        <end position="208"/>
    </location>
</feature>